<dbReference type="SUPFAM" id="SSF53474">
    <property type="entry name" value="alpha/beta-Hydrolases"/>
    <property type="match status" value="1"/>
</dbReference>
<name>A0A2G9UAU9_TELCI</name>
<dbReference type="PANTHER" id="PTHR45908">
    <property type="entry name" value="PROTEIN CBG11750-RELATED"/>
    <property type="match status" value="1"/>
</dbReference>
<feature type="domain" description="Fungal lipase-type" evidence="1">
    <location>
        <begin position="157"/>
        <end position="271"/>
    </location>
</feature>
<dbReference type="InterPro" id="IPR002921">
    <property type="entry name" value="Fungal_lipase-type"/>
</dbReference>
<feature type="non-terminal residue" evidence="2">
    <location>
        <position position="1"/>
    </location>
</feature>
<dbReference type="Proteomes" id="UP000230423">
    <property type="component" value="Unassembled WGS sequence"/>
</dbReference>
<accession>A0A2G9UAU9</accession>
<evidence type="ECO:0000313" key="2">
    <source>
        <dbReference type="EMBL" id="PIO66630.1"/>
    </source>
</evidence>
<proteinExistence type="predicted"/>
<dbReference type="GO" id="GO:0006629">
    <property type="term" value="P:lipid metabolic process"/>
    <property type="evidence" value="ECO:0007669"/>
    <property type="project" value="InterPro"/>
</dbReference>
<dbReference type="InterPro" id="IPR029058">
    <property type="entry name" value="AB_hydrolase_fold"/>
</dbReference>
<dbReference type="EMBL" id="KZ348131">
    <property type="protein sequence ID" value="PIO66630.1"/>
    <property type="molecule type" value="Genomic_DNA"/>
</dbReference>
<dbReference type="AlphaFoldDB" id="A0A2G9UAU9"/>
<organism evidence="2 3">
    <name type="scientific">Teladorsagia circumcincta</name>
    <name type="common">Brown stomach worm</name>
    <name type="synonym">Ostertagia circumcincta</name>
    <dbReference type="NCBI Taxonomy" id="45464"/>
    <lineage>
        <taxon>Eukaryota</taxon>
        <taxon>Metazoa</taxon>
        <taxon>Ecdysozoa</taxon>
        <taxon>Nematoda</taxon>
        <taxon>Chromadorea</taxon>
        <taxon>Rhabditida</taxon>
        <taxon>Rhabditina</taxon>
        <taxon>Rhabditomorpha</taxon>
        <taxon>Strongyloidea</taxon>
        <taxon>Trichostrongylidae</taxon>
        <taxon>Teladorsagia</taxon>
    </lineage>
</organism>
<dbReference type="Gene3D" id="3.40.50.1820">
    <property type="entry name" value="alpha/beta hydrolase"/>
    <property type="match status" value="1"/>
</dbReference>
<dbReference type="OrthoDB" id="5868196at2759"/>
<dbReference type="CDD" id="cd00519">
    <property type="entry name" value="Lipase_3"/>
    <property type="match status" value="1"/>
</dbReference>
<dbReference type="PANTHER" id="PTHR45908:SF11">
    <property type="entry name" value="FUNGAL LIPASE-LIKE DOMAIN-CONTAINING PROTEIN"/>
    <property type="match status" value="1"/>
</dbReference>
<gene>
    <name evidence="2" type="ORF">TELCIR_11652</name>
</gene>
<dbReference type="Pfam" id="PF01764">
    <property type="entry name" value="Lipase_3"/>
    <property type="match status" value="1"/>
</dbReference>
<keyword evidence="3" id="KW-1185">Reference proteome</keyword>
<sequence length="337" mass="39030">VDVGYVEDENDILDVRGCNFRLLLFGVENIAQIRDWLRFLILRQRVPHSLIGKPFEWQLDRDVEFNRVNAHFSQGNVPYFKSDTCETVKGFQKRKWCVETNSCQAKTAACKTNVTLSLNCPRLPDPAYAYNDTFARNYIYPLIGGLFGKTPEQCLKEKVPFFEDGHIFKYFHDAFMFIWAGALEQQVRTLKYLYPDYKVYVTGHSSGAALAGVTAAYLVKWNFWLPKDLRLITLGQPRTGDYDFAEWHDATFPYSYRINHHHDPIPHQPPMRGNDELFHYRYEVWYDNDMAVGQPFTICQEGDGNYCSNLAENNAGAEHLVYFNRQMKVWGAAGCPP</sequence>
<protein>
    <submittedName>
        <fullName evidence="2">Triacylglycerol lipase</fullName>
    </submittedName>
</protein>
<evidence type="ECO:0000313" key="3">
    <source>
        <dbReference type="Proteomes" id="UP000230423"/>
    </source>
</evidence>
<evidence type="ECO:0000259" key="1">
    <source>
        <dbReference type="Pfam" id="PF01764"/>
    </source>
</evidence>
<reference evidence="2 3" key="1">
    <citation type="submission" date="2015-09" db="EMBL/GenBank/DDBJ databases">
        <title>Draft genome of the parasitic nematode Teladorsagia circumcincta isolate WARC Sus (inbred).</title>
        <authorList>
            <person name="Mitreva M."/>
        </authorList>
    </citation>
    <scope>NUCLEOTIDE SEQUENCE [LARGE SCALE GENOMIC DNA]</scope>
    <source>
        <strain evidence="2 3">S</strain>
    </source>
</reference>